<evidence type="ECO:0000313" key="2">
    <source>
        <dbReference type="EMBL" id="KAF3443357.1"/>
    </source>
</evidence>
<comment type="caution">
    <text evidence="2">The sequence shown here is derived from an EMBL/GenBank/DDBJ whole genome shotgun (WGS) entry which is preliminary data.</text>
</comment>
<reference evidence="2" key="1">
    <citation type="submission" date="2020-03" db="EMBL/GenBank/DDBJ databases">
        <title>A high-quality chromosome-level genome assembly of a woody plant with both climbing and erect habits, Rhamnella rubrinervis.</title>
        <authorList>
            <person name="Lu Z."/>
            <person name="Yang Y."/>
            <person name="Zhu X."/>
            <person name="Sun Y."/>
        </authorList>
    </citation>
    <scope>NUCLEOTIDE SEQUENCE</scope>
    <source>
        <strain evidence="2">BYM</strain>
        <tissue evidence="2">Leaf</tissue>
    </source>
</reference>
<accession>A0A8K0H0B4</accession>
<dbReference type="EMBL" id="VOIH02000006">
    <property type="protein sequence ID" value="KAF3443357.1"/>
    <property type="molecule type" value="Genomic_DNA"/>
</dbReference>
<sequence length="234" mass="26565">MCDPGFDCHLYSDNDDEDYQPPRSSRRKKKEPLSSWNRLPQRRYHPDDLGKINKLKKQLQLIEEDLNRPKDEPFSPLYPSSWSQSSAFPHFDMVHTLLQNKKSKEWFPIIFNLRSTLPTNDPSMTSSADSSEHFAKFTNLLMADASLGYRAGSQAQIQSMVDEQSTYVPLIMPCHPYIASHSHVKVPIVPVVPFVNSHSGRVGTSTQGTQRNAGECCDEANPLQLIPGYEVLPY</sequence>
<protein>
    <submittedName>
        <fullName evidence="2">Uncharacterized protein</fullName>
    </submittedName>
</protein>
<gene>
    <name evidence="2" type="ORF">FNV43_RR13039</name>
</gene>
<dbReference type="AlphaFoldDB" id="A0A8K0H0B4"/>
<feature type="region of interest" description="Disordered" evidence="1">
    <location>
        <begin position="1"/>
        <end position="50"/>
    </location>
</feature>
<evidence type="ECO:0000313" key="3">
    <source>
        <dbReference type="Proteomes" id="UP000796880"/>
    </source>
</evidence>
<organism evidence="2 3">
    <name type="scientific">Rhamnella rubrinervis</name>
    <dbReference type="NCBI Taxonomy" id="2594499"/>
    <lineage>
        <taxon>Eukaryota</taxon>
        <taxon>Viridiplantae</taxon>
        <taxon>Streptophyta</taxon>
        <taxon>Embryophyta</taxon>
        <taxon>Tracheophyta</taxon>
        <taxon>Spermatophyta</taxon>
        <taxon>Magnoliopsida</taxon>
        <taxon>eudicotyledons</taxon>
        <taxon>Gunneridae</taxon>
        <taxon>Pentapetalae</taxon>
        <taxon>rosids</taxon>
        <taxon>fabids</taxon>
        <taxon>Rosales</taxon>
        <taxon>Rhamnaceae</taxon>
        <taxon>rhamnoid group</taxon>
        <taxon>Rhamneae</taxon>
        <taxon>Rhamnella</taxon>
    </lineage>
</organism>
<proteinExistence type="predicted"/>
<name>A0A8K0H0B4_9ROSA</name>
<keyword evidence="3" id="KW-1185">Reference proteome</keyword>
<evidence type="ECO:0000256" key="1">
    <source>
        <dbReference type="SAM" id="MobiDB-lite"/>
    </source>
</evidence>
<dbReference type="Proteomes" id="UP000796880">
    <property type="component" value="Unassembled WGS sequence"/>
</dbReference>